<evidence type="ECO:0000256" key="1">
    <source>
        <dbReference type="ARBA" id="ARBA00004604"/>
    </source>
</evidence>
<feature type="compositionally biased region" description="Basic residues" evidence="4">
    <location>
        <begin position="147"/>
        <end position="159"/>
    </location>
</feature>
<dbReference type="PANTHER" id="PTHR31109">
    <property type="entry name" value="PROTEIN FAM207A"/>
    <property type="match status" value="1"/>
</dbReference>
<organism evidence="5 6">
    <name type="scientific">Saccoglossus kowalevskii</name>
    <name type="common">Acorn worm</name>
    <dbReference type="NCBI Taxonomy" id="10224"/>
    <lineage>
        <taxon>Eukaryota</taxon>
        <taxon>Metazoa</taxon>
        <taxon>Hemichordata</taxon>
        <taxon>Enteropneusta</taxon>
        <taxon>Harrimaniidae</taxon>
        <taxon>Saccoglossus</taxon>
    </lineage>
</organism>
<comment type="subcellular location">
    <subcellularLocation>
        <location evidence="1">Nucleus</location>
        <location evidence="1">Nucleolus</location>
    </subcellularLocation>
</comment>
<name>A0ABM0GP92_SACKO</name>
<comment type="similarity">
    <text evidence="2">Belongs to the SLX9 family.</text>
</comment>
<dbReference type="Proteomes" id="UP000694865">
    <property type="component" value="Unplaced"/>
</dbReference>
<evidence type="ECO:0000313" key="5">
    <source>
        <dbReference type="Proteomes" id="UP000694865"/>
    </source>
</evidence>
<proteinExistence type="inferred from homology"/>
<evidence type="ECO:0000256" key="2">
    <source>
        <dbReference type="ARBA" id="ARBA00011022"/>
    </source>
</evidence>
<dbReference type="GeneID" id="100370405"/>
<keyword evidence="5" id="KW-1185">Reference proteome</keyword>
<dbReference type="RefSeq" id="XP_002734316.1">
    <property type="nucleotide sequence ID" value="XM_002734270.2"/>
</dbReference>
<dbReference type="Pfam" id="PF15341">
    <property type="entry name" value="SLX9"/>
    <property type="match status" value="1"/>
</dbReference>
<dbReference type="InterPro" id="IPR028160">
    <property type="entry name" value="Slx9-like"/>
</dbReference>
<evidence type="ECO:0000256" key="3">
    <source>
        <dbReference type="ARBA" id="ARBA00023242"/>
    </source>
</evidence>
<reference evidence="6" key="1">
    <citation type="submission" date="2025-08" db="UniProtKB">
        <authorList>
            <consortium name="RefSeq"/>
        </authorList>
    </citation>
    <scope>IDENTIFICATION</scope>
    <source>
        <tissue evidence="6">Testes</tissue>
    </source>
</reference>
<sequence>MGKLKRVRQKLHVSAVKNIDINKKEEHNQAVSDRQSRSKGVLNLPVIFPTQGLFSGTDIDVNQLTKSLKNEENVDTQSTVTNKSGQLKKKVKRKARHELFIQKIDAIKLAKKKDNEAKKRAQIPVVGDLQPLAMALPDLSEILQKTDKKKPRAEKKVRPTMKSSDRQKAMLADVTRFQQLQKNSDLKVSPLSKIKERLAQRQEEDDMDQG</sequence>
<evidence type="ECO:0000313" key="6">
    <source>
        <dbReference type="RefSeq" id="XP_002734316.1"/>
    </source>
</evidence>
<evidence type="ECO:0000256" key="4">
    <source>
        <dbReference type="SAM" id="MobiDB-lite"/>
    </source>
</evidence>
<keyword evidence="3" id="KW-0539">Nucleus</keyword>
<feature type="region of interest" description="Disordered" evidence="4">
    <location>
        <begin position="191"/>
        <end position="210"/>
    </location>
</feature>
<protein>
    <submittedName>
        <fullName evidence="6">Protein FAM207A-like</fullName>
    </submittedName>
</protein>
<gene>
    <name evidence="6" type="primary">LOC100370405</name>
</gene>
<feature type="region of interest" description="Disordered" evidence="4">
    <location>
        <begin position="147"/>
        <end position="169"/>
    </location>
</feature>
<feature type="compositionally biased region" description="Basic and acidic residues" evidence="4">
    <location>
        <begin position="193"/>
        <end position="202"/>
    </location>
</feature>
<dbReference type="PANTHER" id="PTHR31109:SF2">
    <property type="entry name" value="RIBOSOME BIOGENESIS PROTEIN SLX9 HOMOLOG"/>
    <property type="match status" value="1"/>
</dbReference>
<accession>A0ABM0GP92</accession>